<dbReference type="InterPro" id="IPR011251">
    <property type="entry name" value="Luciferase-like_dom"/>
</dbReference>
<dbReference type="Pfam" id="PF00296">
    <property type="entry name" value="Bac_luciferase"/>
    <property type="match status" value="1"/>
</dbReference>
<reference evidence="2 3" key="1">
    <citation type="submission" date="2024-01" db="EMBL/GenBank/DDBJ databases">
        <title>Characterization of Pseudomonas viridiflava in Georgia, USA.</title>
        <authorList>
            <person name="Zhao M."/>
            <person name="Dutta B."/>
        </authorList>
    </citation>
    <scope>NUCLEOTIDE SEQUENCE [LARGE SCALE GENOMIC DNA]</scope>
    <source>
        <strain evidence="2 3">21GA0539</strain>
    </source>
</reference>
<protein>
    <submittedName>
        <fullName evidence="2">LLM class flavin-dependent oxidoreductase</fullName>
    </submittedName>
</protein>
<comment type="caution">
    <text evidence="2">The sequence shown here is derived from an EMBL/GenBank/DDBJ whole genome shotgun (WGS) entry which is preliminary data.</text>
</comment>
<evidence type="ECO:0000313" key="2">
    <source>
        <dbReference type="EMBL" id="MEE4042709.1"/>
    </source>
</evidence>
<dbReference type="EMBL" id="JAZEIP010000050">
    <property type="protein sequence ID" value="MEE4042709.1"/>
    <property type="molecule type" value="Genomic_DNA"/>
</dbReference>
<feature type="domain" description="Luciferase-like" evidence="1">
    <location>
        <begin position="3"/>
        <end position="74"/>
    </location>
</feature>
<accession>A0ABU7NCR4</accession>
<dbReference type="Proteomes" id="UP001343600">
    <property type="component" value="Unassembled WGS sequence"/>
</dbReference>
<dbReference type="PANTHER" id="PTHR30137">
    <property type="entry name" value="LUCIFERASE-LIKE MONOOXYGENASE"/>
    <property type="match status" value="1"/>
</dbReference>
<evidence type="ECO:0000313" key="3">
    <source>
        <dbReference type="Proteomes" id="UP001343600"/>
    </source>
</evidence>
<dbReference type="InterPro" id="IPR050766">
    <property type="entry name" value="Bact_Lucif_Oxidored"/>
</dbReference>
<keyword evidence="3" id="KW-1185">Reference proteome</keyword>
<sequence length="85" mass="9136">MAATVRLAQHVEAKGFKRFWVSEHHAAPATAGSSPEILMSRIASATRIIRVGSGGVLLPNYSSLKIAENYQLLEGQVAALFTQGR</sequence>
<dbReference type="RefSeq" id="WP_330513561.1">
    <property type="nucleotide sequence ID" value="NZ_JAZEHT010000014.1"/>
</dbReference>
<name>A0ABU7NCR4_PSEVI</name>
<dbReference type="Gene3D" id="3.20.20.30">
    <property type="entry name" value="Luciferase-like domain"/>
    <property type="match status" value="1"/>
</dbReference>
<dbReference type="InterPro" id="IPR036661">
    <property type="entry name" value="Luciferase-like_sf"/>
</dbReference>
<evidence type="ECO:0000259" key="1">
    <source>
        <dbReference type="Pfam" id="PF00296"/>
    </source>
</evidence>
<dbReference type="SUPFAM" id="SSF51679">
    <property type="entry name" value="Bacterial luciferase-like"/>
    <property type="match status" value="1"/>
</dbReference>
<dbReference type="PANTHER" id="PTHR30137:SF19">
    <property type="entry name" value="LUCIFERASE-LIKE MONOOXYGENASE"/>
    <property type="match status" value="1"/>
</dbReference>
<proteinExistence type="predicted"/>
<organism evidence="2 3">
    <name type="scientific">Pseudomonas viridiflava</name>
    <name type="common">Phytomonas viridiflava</name>
    <dbReference type="NCBI Taxonomy" id="33069"/>
    <lineage>
        <taxon>Bacteria</taxon>
        <taxon>Pseudomonadati</taxon>
        <taxon>Pseudomonadota</taxon>
        <taxon>Gammaproteobacteria</taxon>
        <taxon>Pseudomonadales</taxon>
        <taxon>Pseudomonadaceae</taxon>
        <taxon>Pseudomonas</taxon>
    </lineage>
</organism>
<gene>
    <name evidence="2" type="ORF">V2I87_21665</name>
</gene>